<evidence type="ECO:0000256" key="2">
    <source>
        <dbReference type="ARBA" id="ARBA00006679"/>
    </source>
</evidence>
<evidence type="ECO:0000256" key="4">
    <source>
        <dbReference type="ARBA" id="ARBA00022692"/>
    </source>
</evidence>
<keyword evidence="6 7" id="KW-0472">Membrane</keyword>
<dbReference type="Pfam" id="PF07681">
    <property type="entry name" value="DoxX"/>
    <property type="match status" value="1"/>
</dbReference>
<dbReference type="RefSeq" id="WP_269908274.1">
    <property type="nucleotide sequence ID" value="NZ_JAPFQA010000020.1"/>
</dbReference>
<dbReference type="InterPro" id="IPR051907">
    <property type="entry name" value="DoxX-like_oxidoreductase"/>
</dbReference>
<comment type="similarity">
    <text evidence="2">Belongs to the DoxX family.</text>
</comment>
<evidence type="ECO:0000313" key="8">
    <source>
        <dbReference type="EMBL" id="MCZ8548011.1"/>
    </source>
</evidence>
<evidence type="ECO:0000256" key="7">
    <source>
        <dbReference type="SAM" id="Phobius"/>
    </source>
</evidence>
<reference evidence="8" key="1">
    <citation type="submission" date="2022-11" db="EMBL/GenBank/DDBJ databases">
        <authorList>
            <person name="Coimbra C."/>
        </authorList>
    </citation>
    <scope>NUCLEOTIDE SEQUENCE</scope>
    <source>
        <strain evidence="8">Jales19</strain>
    </source>
</reference>
<name>A0ABT4R2N4_9HYPH</name>
<protein>
    <submittedName>
        <fullName evidence="8">DoxX family protein</fullName>
    </submittedName>
</protein>
<evidence type="ECO:0000256" key="5">
    <source>
        <dbReference type="ARBA" id="ARBA00022989"/>
    </source>
</evidence>
<evidence type="ECO:0000313" key="9">
    <source>
        <dbReference type="Proteomes" id="UP001152178"/>
    </source>
</evidence>
<keyword evidence="3" id="KW-1003">Cell membrane</keyword>
<comment type="caution">
    <text evidence="8">The sequence shown here is derived from an EMBL/GenBank/DDBJ whole genome shotgun (WGS) entry which is preliminary data.</text>
</comment>
<dbReference type="Proteomes" id="UP001152178">
    <property type="component" value="Unassembled WGS sequence"/>
</dbReference>
<comment type="subcellular location">
    <subcellularLocation>
        <location evidence="1">Cell membrane</location>
        <topology evidence="1">Multi-pass membrane protein</topology>
    </subcellularLocation>
</comment>
<keyword evidence="4 7" id="KW-0812">Transmembrane</keyword>
<keyword evidence="5 7" id="KW-1133">Transmembrane helix</keyword>
<dbReference type="EMBL" id="JAPFQA010000020">
    <property type="protein sequence ID" value="MCZ8548011.1"/>
    <property type="molecule type" value="Genomic_DNA"/>
</dbReference>
<proteinExistence type="inferred from homology"/>
<sequence length="136" mass="14458">MIDLVTAPYAILLLRLCLGAMFIAHAMLKWRVFTIPGTIAFFNSLGLPGWLAYATIAAELGGAACLILGIYPRCVALLLIPLIVGTIVTVHGKKGWLFSNTDGGWEYPAFWAAVLLAVFLLGDGAATLVASPHLGF</sequence>
<organism evidence="8 9">
    <name type="scientific">Mesorhizobium qingshengii</name>
    <dbReference type="NCBI Taxonomy" id="1165689"/>
    <lineage>
        <taxon>Bacteria</taxon>
        <taxon>Pseudomonadati</taxon>
        <taxon>Pseudomonadota</taxon>
        <taxon>Alphaproteobacteria</taxon>
        <taxon>Hyphomicrobiales</taxon>
        <taxon>Phyllobacteriaceae</taxon>
        <taxon>Mesorhizobium</taxon>
    </lineage>
</organism>
<dbReference type="PANTHER" id="PTHR33452:SF1">
    <property type="entry name" value="INNER MEMBRANE PROTEIN YPHA-RELATED"/>
    <property type="match status" value="1"/>
</dbReference>
<evidence type="ECO:0000256" key="6">
    <source>
        <dbReference type="ARBA" id="ARBA00023136"/>
    </source>
</evidence>
<feature type="transmembrane region" description="Helical" evidence="7">
    <location>
        <begin position="12"/>
        <end position="30"/>
    </location>
</feature>
<feature type="transmembrane region" description="Helical" evidence="7">
    <location>
        <begin position="78"/>
        <end position="97"/>
    </location>
</feature>
<gene>
    <name evidence="8" type="ORF">OOJ09_27870</name>
</gene>
<feature type="transmembrane region" description="Helical" evidence="7">
    <location>
        <begin position="109"/>
        <end position="130"/>
    </location>
</feature>
<keyword evidence="9" id="KW-1185">Reference proteome</keyword>
<dbReference type="InterPro" id="IPR032808">
    <property type="entry name" value="DoxX"/>
</dbReference>
<evidence type="ECO:0000256" key="1">
    <source>
        <dbReference type="ARBA" id="ARBA00004651"/>
    </source>
</evidence>
<evidence type="ECO:0000256" key="3">
    <source>
        <dbReference type="ARBA" id="ARBA00022475"/>
    </source>
</evidence>
<accession>A0ABT4R2N4</accession>
<dbReference type="PANTHER" id="PTHR33452">
    <property type="entry name" value="OXIDOREDUCTASE CATD-RELATED"/>
    <property type="match status" value="1"/>
</dbReference>